<organism evidence="2 3">
    <name type="scientific">Hyaloscypha hepaticicola</name>
    <dbReference type="NCBI Taxonomy" id="2082293"/>
    <lineage>
        <taxon>Eukaryota</taxon>
        <taxon>Fungi</taxon>
        <taxon>Dikarya</taxon>
        <taxon>Ascomycota</taxon>
        <taxon>Pezizomycotina</taxon>
        <taxon>Leotiomycetes</taxon>
        <taxon>Helotiales</taxon>
        <taxon>Hyaloscyphaceae</taxon>
        <taxon>Hyaloscypha</taxon>
    </lineage>
</organism>
<keyword evidence="1" id="KW-0472">Membrane</keyword>
<feature type="non-terminal residue" evidence="2">
    <location>
        <position position="1"/>
    </location>
</feature>
<keyword evidence="1" id="KW-1133">Transmembrane helix</keyword>
<dbReference type="EMBL" id="KZ613578">
    <property type="protein sequence ID" value="PMD11990.1"/>
    <property type="molecule type" value="Genomic_DNA"/>
</dbReference>
<feature type="transmembrane region" description="Helical" evidence="1">
    <location>
        <begin position="255"/>
        <end position="278"/>
    </location>
</feature>
<evidence type="ECO:0000313" key="3">
    <source>
        <dbReference type="Proteomes" id="UP000235672"/>
    </source>
</evidence>
<protein>
    <submittedName>
        <fullName evidence="2">Uncharacterized protein</fullName>
    </submittedName>
</protein>
<dbReference type="Proteomes" id="UP000235672">
    <property type="component" value="Unassembled WGS sequence"/>
</dbReference>
<keyword evidence="1" id="KW-0812">Transmembrane</keyword>
<keyword evidence="3" id="KW-1185">Reference proteome</keyword>
<name>A0A2J6PD79_9HELO</name>
<gene>
    <name evidence="2" type="ORF">NA56DRAFT_536755</name>
</gene>
<evidence type="ECO:0000313" key="2">
    <source>
        <dbReference type="EMBL" id="PMD11990.1"/>
    </source>
</evidence>
<proteinExistence type="predicted"/>
<dbReference type="OrthoDB" id="5406607at2759"/>
<reference evidence="2 3" key="1">
    <citation type="submission" date="2016-05" db="EMBL/GenBank/DDBJ databases">
        <title>A degradative enzymes factory behind the ericoid mycorrhizal symbiosis.</title>
        <authorList>
            <consortium name="DOE Joint Genome Institute"/>
            <person name="Martino E."/>
            <person name="Morin E."/>
            <person name="Grelet G."/>
            <person name="Kuo A."/>
            <person name="Kohler A."/>
            <person name="Daghino S."/>
            <person name="Barry K."/>
            <person name="Choi C."/>
            <person name="Cichocki N."/>
            <person name="Clum A."/>
            <person name="Copeland A."/>
            <person name="Hainaut M."/>
            <person name="Haridas S."/>
            <person name="Labutti K."/>
            <person name="Lindquist E."/>
            <person name="Lipzen A."/>
            <person name="Khouja H.-R."/>
            <person name="Murat C."/>
            <person name="Ohm R."/>
            <person name="Olson A."/>
            <person name="Spatafora J."/>
            <person name="Veneault-Fourrey C."/>
            <person name="Henrissat B."/>
            <person name="Grigoriev I."/>
            <person name="Martin F."/>
            <person name="Perotto S."/>
        </authorList>
    </citation>
    <scope>NUCLEOTIDE SEQUENCE [LARGE SCALE GENOMIC DNA]</scope>
    <source>
        <strain evidence="2 3">UAMH 7357</strain>
    </source>
</reference>
<evidence type="ECO:0000256" key="1">
    <source>
        <dbReference type="SAM" id="Phobius"/>
    </source>
</evidence>
<dbReference type="AlphaFoldDB" id="A0A2J6PD79"/>
<sequence length="295" mass="32591">VTVPTGTVYKPAYNLLCLAAKPSDVFIFFAANYLAHAATVKSFPGESTAENIASLLFALLYPASGIVRGLDAIFRHAVFTKHELQRAAQAGALCMVVRSNLWTPAEASLVKDRNLPRTGKRLLSHVPGQYRVQEQVAADVAEQNGGIELNHLNRVKPRSFWIYTPRWMTEYPTNWIYCDTLNVYVQPGRKVHGLGRLAKGYRLAYVPRDAVDEEKSGNISSSYALPKVLIALFQLVYGALSLANSRGDQINRFGYAAFGLTVAVYTVMAGINLIGHLLTPDYSTLFVVHNEVLEE</sequence>
<feature type="non-terminal residue" evidence="2">
    <location>
        <position position="295"/>
    </location>
</feature>
<accession>A0A2J6PD79</accession>